<proteinExistence type="predicted"/>
<feature type="compositionally biased region" description="Gly residues" evidence="1">
    <location>
        <begin position="99"/>
        <end position="111"/>
    </location>
</feature>
<evidence type="ECO:0000313" key="4">
    <source>
        <dbReference type="Proteomes" id="UP000315759"/>
    </source>
</evidence>
<keyword evidence="2" id="KW-0732">Signal</keyword>
<comment type="caution">
    <text evidence="3">The sequence shown here is derived from an EMBL/GenBank/DDBJ whole genome shotgun (WGS) entry which is preliminary data.</text>
</comment>
<sequence>MRIRQRCLALVFAVAATPLGMVSAPQAGADCTSSGGVTLCSQGEVRGSSGAPVSTGPYVPYPCEYDWLCDGSELDIILPPDPGPPDIGFPGTPGNRPGRPGGGGGGGIGPR</sequence>
<dbReference type="AlphaFoldDB" id="A0A544W339"/>
<evidence type="ECO:0000256" key="2">
    <source>
        <dbReference type="SAM" id="SignalP"/>
    </source>
</evidence>
<feature type="chain" id="PRO_5021775937" evidence="2">
    <location>
        <begin position="30"/>
        <end position="111"/>
    </location>
</feature>
<feature type="compositionally biased region" description="Low complexity" evidence="1">
    <location>
        <begin position="88"/>
        <end position="98"/>
    </location>
</feature>
<name>A0A544W339_9MYCO</name>
<dbReference type="EMBL" id="VIFX01000011">
    <property type="protein sequence ID" value="TQR86654.1"/>
    <property type="molecule type" value="Genomic_DNA"/>
</dbReference>
<feature type="region of interest" description="Disordered" evidence="1">
    <location>
        <begin position="79"/>
        <end position="111"/>
    </location>
</feature>
<protein>
    <submittedName>
        <fullName evidence="3">Uncharacterized protein</fullName>
    </submittedName>
</protein>
<dbReference type="Proteomes" id="UP000315759">
    <property type="component" value="Unassembled WGS sequence"/>
</dbReference>
<evidence type="ECO:0000313" key="3">
    <source>
        <dbReference type="EMBL" id="TQR86654.1"/>
    </source>
</evidence>
<feature type="signal peptide" evidence="2">
    <location>
        <begin position="1"/>
        <end position="29"/>
    </location>
</feature>
<gene>
    <name evidence="3" type="ORF">D8S82_10940</name>
</gene>
<reference evidence="3 4" key="1">
    <citation type="submission" date="2018-10" db="EMBL/GenBank/DDBJ databases">
        <title>Draft genome of Mycobacterium hodleri strain B.</title>
        <authorList>
            <person name="Amande T.J."/>
            <person name="Mcgenity T.J."/>
        </authorList>
    </citation>
    <scope>NUCLEOTIDE SEQUENCE [LARGE SCALE GENOMIC DNA]</scope>
    <source>
        <strain evidence="3 4">B</strain>
    </source>
</reference>
<accession>A0A544W339</accession>
<keyword evidence="4" id="KW-1185">Reference proteome</keyword>
<organism evidence="3 4">
    <name type="scientific">Mycolicibacterium hodleri</name>
    <dbReference type="NCBI Taxonomy" id="49897"/>
    <lineage>
        <taxon>Bacteria</taxon>
        <taxon>Bacillati</taxon>
        <taxon>Actinomycetota</taxon>
        <taxon>Actinomycetes</taxon>
        <taxon>Mycobacteriales</taxon>
        <taxon>Mycobacteriaceae</taxon>
        <taxon>Mycolicibacterium</taxon>
    </lineage>
</organism>
<evidence type="ECO:0000256" key="1">
    <source>
        <dbReference type="SAM" id="MobiDB-lite"/>
    </source>
</evidence>